<gene>
    <name evidence="2" type="ORF">RHP49_04670</name>
</gene>
<dbReference type="EMBL" id="CP134536">
    <property type="protein sequence ID" value="WNH13550.1"/>
    <property type="molecule type" value="Genomic_DNA"/>
</dbReference>
<dbReference type="RefSeq" id="WP_415863523.1">
    <property type="nucleotide sequence ID" value="NZ_CP134536.1"/>
</dbReference>
<keyword evidence="1" id="KW-1133">Transmembrane helix</keyword>
<feature type="transmembrane region" description="Helical" evidence="1">
    <location>
        <begin position="74"/>
        <end position="93"/>
    </location>
</feature>
<keyword evidence="1" id="KW-0472">Membrane</keyword>
<proteinExistence type="predicted"/>
<feature type="transmembrane region" description="Helical" evidence="1">
    <location>
        <begin position="99"/>
        <end position="116"/>
    </location>
</feature>
<evidence type="ECO:0000313" key="2">
    <source>
        <dbReference type="EMBL" id="WNH13550.1"/>
    </source>
</evidence>
<keyword evidence="1" id="KW-0812">Transmembrane</keyword>
<feature type="transmembrane region" description="Helical" evidence="1">
    <location>
        <begin position="52"/>
        <end position="69"/>
    </location>
</feature>
<reference evidence="2 3" key="1">
    <citation type="submission" date="2023-09" db="EMBL/GenBank/DDBJ databases">
        <title>Thalassobella suaedae gen. nov., sp. nov., a marine bacterium of the family Flavobacteriaceae isolated from a halophyte Suaeda japonica.</title>
        <authorList>
            <person name="Lee S.Y."/>
            <person name="Hwang C.Y."/>
        </authorList>
    </citation>
    <scope>NUCLEOTIDE SEQUENCE [LARGE SCALE GENOMIC DNA]</scope>
    <source>
        <strain evidence="2 3">HL-DH10</strain>
    </source>
</reference>
<protein>
    <recommendedName>
        <fullName evidence="4">DoxX protein</fullName>
    </recommendedName>
</protein>
<organism evidence="2 3">
    <name type="scientific">Thalassobellus suaedae</name>
    <dbReference type="NCBI Taxonomy" id="3074124"/>
    <lineage>
        <taxon>Bacteria</taxon>
        <taxon>Pseudomonadati</taxon>
        <taxon>Bacteroidota</taxon>
        <taxon>Flavobacteriia</taxon>
        <taxon>Flavobacteriales</taxon>
        <taxon>Flavobacteriaceae</taxon>
        <taxon>Thalassobellus</taxon>
    </lineage>
</organism>
<name>A0ABY9Y6R5_9FLAO</name>
<dbReference type="Proteomes" id="UP001303407">
    <property type="component" value="Chromosome"/>
</dbReference>
<accession>A0ABY9Y6R5</accession>
<evidence type="ECO:0000313" key="3">
    <source>
        <dbReference type="Proteomes" id="UP001303407"/>
    </source>
</evidence>
<evidence type="ECO:0008006" key="4">
    <source>
        <dbReference type="Google" id="ProtNLM"/>
    </source>
</evidence>
<evidence type="ECO:0000256" key="1">
    <source>
        <dbReference type="SAM" id="Phobius"/>
    </source>
</evidence>
<sequence length="126" mass="14833">MLTKANISKWSRTILGLFLIIYALNQFLHFLPTSYDSMPENTRDFIDTVAEYLPYLYFFEIIIGLFLIINKWSAFIVIVLFPLTISFLIFNLLNNDLIKIWPALIVAFLNFTLIIINKKKYKPLFS</sequence>
<feature type="transmembrane region" description="Helical" evidence="1">
    <location>
        <begin position="12"/>
        <end position="32"/>
    </location>
</feature>
<keyword evidence="3" id="KW-1185">Reference proteome</keyword>